<evidence type="ECO:0000313" key="1">
    <source>
        <dbReference type="EMBL" id="KAF3587211.1"/>
    </source>
</evidence>
<sequence length="81" mass="9117">MAFTTKFGLLVTAFQITGTDQFKLIRSLKLLKRPLRSLNKQHFSGISQRVMAQKERVDGLQRRLLTLPDASTAREALSALS</sequence>
<dbReference type="Proteomes" id="UP000712600">
    <property type="component" value="Unassembled WGS sequence"/>
</dbReference>
<gene>
    <name evidence="1" type="ORF">F2Q69_00026424</name>
</gene>
<reference evidence="1" key="1">
    <citation type="submission" date="2019-12" db="EMBL/GenBank/DDBJ databases">
        <title>Genome sequencing and annotation of Brassica cretica.</title>
        <authorList>
            <person name="Studholme D.J."/>
            <person name="Sarris P."/>
        </authorList>
    </citation>
    <scope>NUCLEOTIDE SEQUENCE</scope>
    <source>
        <strain evidence="1">PFS-109/04</strain>
        <tissue evidence="1">Leaf</tissue>
    </source>
</reference>
<comment type="caution">
    <text evidence="1">The sequence shown here is derived from an EMBL/GenBank/DDBJ whole genome shotgun (WGS) entry which is preliminary data.</text>
</comment>
<proteinExistence type="predicted"/>
<evidence type="ECO:0000313" key="2">
    <source>
        <dbReference type="Proteomes" id="UP000712600"/>
    </source>
</evidence>
<dbReference type="AlphaFoldDB" id="A0A8S9S0Q7"/>
<protein>
    <submittedName>
        <fullName evidence="1">Uncharacterized protein</fullName>
    </submittedName>
</protein>
<name>A0A8S9S0Q7_BRACR</name>
<dbReference type="EMBL" id="QGKX02000088">
    <property type="protein sequence ID" value="KAF3587211.1"/>
    <property type="molecule type" value="Genomic_DNA"/>
</dbReference>
<organism evidence="1 2">
    <name type="scientific">Brassica cretica</name>
    <name type="common">Mustard</name>
    <dbReference type="NCBI Taxonomy" id="69181"/>
    <lineage>
        <taxon>Eukaryota</taxon>
        <taxon>Viridiplantae</taxon>
        <taxon>Streptophyta</taxon>
        <taxon>Embryophyta</taxon>
        <taxon>Tracheophyta</taxon>
        <taxon>Spermatophyta</taxon>
        <taxon>Magnoliopsida</taxon>
        <taxon>eudicotyledons</taxon>
        <taxon>Gunneridae</taxon>
        <taxon>Pentapetalae</taxon>
        <taxon>rosids</taxon>
        <taxon>malvids</taxon>
        <taxon>Brassicales</taxon>
        <taxon>Brassicaceae</taxon>
        <taxon>Brassiceae</taxon>
        <taxon>Brassica</taxon>
    </lineage>
</organism>
<accession>A0A8S9S0Q7</accession>